<dbReference type="HOGENOM" id="CLU_1469057_0_0_1"/>
<dbReference type="AlphaFoldDB" id="A0A0C3CUA7"/>
<evidence type="ECO:0000256" key="1">
    <source>
        <dbReference type="SAM" id="MobiDB-lite"/>
    </source>
</evidence>
<feature type="compositionally biased region" description="Low complexity" evidence="1">
    <location>
        <begin position="49"/>
        <end position="63"/>
    </location>
</feature>
<proteinExistence type="predicted"/>
<feature type="region of interest" description="Disordered" evidence="1">
    <location>
        <begin position="39"/>
        <end position="71"/>
    </location>
</feature>
<reference evidence="3" key="2">
    <citation type="submission" date="2015-01" db="EMBL/GenBank/DDBJ databases">
        <title>Evolutionary Origins and Diversification of the Mycorrhizal Mutualists.</title>
        <authorList>
            <consortium name="DOE Joint Genome Institute"/>
            <consortium name="Mycorrhizal Genomics Consortium"/>
            <person name="Kohler A."/>
            <person name="Kuo A."/>
            <person name="Nagy L.G."/>
            <person name="Floudas D."/>
            <person name="Copeland A."/>
            <person name="Barry K.W."/>
            <person name="Cichocki N."/>
            <person name="Veneault-Fourrey C."/>
            <person name="LaButti K."/>
            <person name="Lindquist E.A."/>
            <person name="Lipzen A."/>
            <person name="Lundell T."/>
            <person name="Morin E."/>
            <person name="Murat C."/>
            <person name="Riley R."/>
            <person name="Ohm R."/>
            <person name="Sun H."/>
            <person name="Tunlid A."/>
            <person name="Henrissat B."/>
            <person name="Grigoriev I.V."/>
            <person name="Hibbett D.S."/>
            <person name="Martin F."/>
        </authorList>
    </citation>
    <scope>NUCLEOTIDE SEQUENCE [LARGE SCALE GENOMIC DNA]</scope>
    <source>
        <strain evidence="3">Foug A</strain>
    </source>
</reference>
<sequence length="197" mass="21318">MSSTLTHLTHSKAMTCDSSGRMSEDSSFHTAISPSVYAQSMDGNDVMKSTSNISSTTSENEPSFSHTPLTRQNVMVWDHNSSQMSKEPSFLMAVNCSSIHSARDGHGHPAELLGLNGIPDSPSGPTPPGHLPLSPCIPPGLKQSIQNTIHHNLQKYACRLDTSLSNQIEFSLSEAFDFTLNVIEQSFIDQASPCLNT</sequence>
<dbReference type="Proteomes" id="UP000053989">
    <property type="component" value="Unassembled WGS sequence"/>
</dbReference>
<protein>
    <submittedName>
        <fullName evidence="2">Uncharacterized protein</fullName>
    </submittedName>
</protein>
<keyword evidence="3" id="KW-1185">Reference proteome</keyword>
<reference evidence="2 3" key="1">
    <citation type="submission" date="2014-04" db="EMBL/GenBank/DDBJ databases">
        <authorList>
            <consortium name="DOE Joint Genome Institute"/>
            <person name="Kuo A."/>
            <person name="Kohler A."/>
            <person name="Nagy L.G."/>
            <person name="Floudas D."/>
            <person name="Copeland A."/>
            <person name="Barry K.W."/>
            <person name="Cichocki N."/>
            <person name="Veneault-Fourrey C."/>
            <person name="LaButti K."/>
            <person name="Lindquist E.A."/>
            <person name="Lipzen A."/>
            <person name="Lundell T."/>
            <person name="Morin E."/>
            <person name="Murat C."/>
            <person name="Sun H."/>
            <person name="Tunlid A."/>
            <person name="Henrissat B."/>
            <person name="Grigoriev I.V."/>
            <person name="Hibbett D.S."/>
            <person name="Martin F."/>
            <person name="Nordberg H.P."/>
            <person name="Cantor M.N."/>
            <person name="Hua S.X."/>
        </authorList>
    </citation>
    <scope>NUCLEOTIDE SEQUENCE [LARGE SCALE GENOMIC DNA]</scope>
    <source>
        <strain evidence="2 3">Foug A</strain>
    </source>
</reference>
<gene>
    <name evidence="2" type="ORF">SCLCIDRAFT_32915</name>
</gene>
<dbReference type="OrthoDB" id="2697155at2759"/>
<dbReference type="EMBL" id="KN822224">
    <property type="protein sequence ID" value="KIM52115.1"/>
    <property type="molecule type" value="Genomic_DNA"/>
</dbReference>
<name>A0A0C3CUA7_9AGAM</name>
<organism evidence="2 3">
    <name type="scientific">Scleroderma citrinum Foug A</name>
    <dbReference type="NCBI Taxonomy" id="1036808"/>
    <lineage>
        <taxon>Eukaryota</taxon>
        <taxon>Fungi</taxon>
        <taxon>Dikarya</taxon>
        <taxon>Basidiomycota</taxon>
        <taxon>Agaricomycotina</taxon>
        <taxon>Agaricomycetes</taxon>
        <taxon>Agaricomycetidae</taxon>
        <taxon>Boletales</taxon>
        <taxon>Sclerodermatineae</taxon>
        <taxon>Sclerodermataceae</taxon>
        <taxon>Scleroderma</taxon>
    </lineage>
</organism>
<evidence type="ECO:0000313" key="2">
    <source>
        <dbReference type="EMBL" id="KIM52115.1"/>
    </source>
</evidence>
<dbReference type="InParanoid" id="A0A0C3CUA7"/>
<accession>A0A0C3CUA7</accession>
<evidence type="ECO:0000313" key="3">
    <source>
        <dbReference type="Proteomes" id="UP000053989"/>
    </source>
</evidence>